<evidence type="ECO:0000256" key="1">
    <source>
        <dbReference type="ARBA" id="ARBA00022741"/>
    </source>
</evidence>
<dbReference type="PANTHER" id="PTHR24221">
    <property type="entry name" value="ATP-BINDING CASSETTE SUB-FAMILY B"/>
    <property type="match status" value="1"/>
</dbReference>
<proteinExistence type="inferred from homology"/>
<keyword evidence="7" id="KW-1185">Reference proteome</keyword>
<dbReference type="AlphaFoldDB" id="A0AAD7F1Y3"/>
<keyword evidence="4" id="KW-0812">Transmembrane</keyword>
<comment type="similarity">
    <text evidence="3">Belongs to the ABC transporter superfamily. ABCB family. Heavy Metal importer (TC 3.A.1.210) subfamily.</text>
</comment>
<dbReference type="InterPro" id="IPR027417">
    <property type="entry name" value="P-loop_NTPase"/>
</dbReference>
<dbReference type="InterPro" id="IPR003439">
    <property type="entry name" value="ABC_transporter-like_ATP-bd"/>
</dbReference>
<gene>
    <name evidence="6" type="ORF">DFH08DRAFT_949717</name>
</gene>
<feature type="transmembrane region" description="Helical" evidence="4">
    <location>
        <begin position="103"/>
        <end position="120"/>
    </location>
</feature>
<protein>
    <submittedName>
        <fullName evidence="6">P-loop containing nucleoside triphosphate hydrolase protein</fullName>
    </submittedName>
</protein>
<dbReference type="EMBL" id="JARIHO010000003">
    <property type="protein sequence ID" value="KAJ7364103.1"/>
    <property type="molecule type" value="Genomic_DNA"/>
</dbReference>
<dbReference type="GO" id="GO:0042626">
    <property type="term" value="F:ATPase-coupled transmembrane transporter activity"/>
    <property type="evidence" value="ECO:0007669"/>
    <property type="project" value="TreeGrafter"/>
</dbReference>
<dbReference type="InterPro" id="IPR003593">
    <property type="entry name" value="AAA+_ATPase"/>
</dbReference>
<accession>A0AAD7F1Y3</accession>
<dbReference type="GO" id="GO:0016887">
    <property type="term" value="F:ATP hydrolysis activity"/>
    <property type="evidence" value="ECO:0007669"/>
    <property type="project" value="InterPro"/>
</dbReference>
<dbReference type="SMART" id="SM00382">
    <property type="entry name" value="AAA"/>
    <property type="match status" value="1"/>
</dbReference>
<comment type="caution">
    <text evidence="6">The sequence shown here is derived from an EMBL/GenBank/DDBJ whole genome shotgun (WGS) entry which is preliminary data.</text>
</comment>
<keyword evidence="6" id="KW-0378">Hydrolase</keyword>
<dbReference type="SUPFAM" id="SSF52540">
    <property type="entry name" value="P-loop containing nucleoside triphosphate hydrolases"/>
    <property type="match status" value="1"/>
</dbReference>
<dbReference type="Gene3D" id="3.40.50.300">
    <property type="entry name" value="P-loop containing nucleotide triphosphate hydrolases"/>
    <property type="match status" value="1"/>
</dbReference>
<evidence type="ECO:0000259" key="5">
    <source>
        <dbReference type="PROSITE" id="PS50893"/>
    </source>
</evidence>
<evidence type="ECO:0000256" key="2">
    <source>
        <dbReference type="ARBA" id="ARBA00022840"/>
    </source>
</evidence>
<evidence type="ECO:0000313" key="7">
    <source>
        <dbReference type="Proteomes" id="UP001218218"/>
    </source>
</evidence>
<dbReference type="Pfam" id="PF00005">
    <property type="entry name" value="ABC_tran"/>
    <property type="match status" value="1"/>
</dbReference>
<evidence type="ECO:0000256" key="3">
    <source>
        <dbReference type="ARBA" id="ARBA00024363"/>
    </source>
</evidence>
<dbReference type="InterPro" id="IPR039421">
    <property type="entry name" value="Type_1_exporter"/>
</dbReference>
<name>A0AAD7F1Y3_9AGAR</name>
<evidence type="ECO:0000313" key="6">
    <source>
        <dbReference type="EMBL" id="KAJ7364103.1"/>
    </source>
</evidence>
<keyword evidence="2" id="KW-0067">ATP-binding</keyword>
<organism evidence="6 7">
    <name type="scientific">Mycena albidolilacea</name>
    <dbReference type="NCBI Taxonomy" id="1033008"/>
    <lineage>
        <taxon>Eukaryota</taxon>
        <taxon>Fungi</taxon>
        <taxon>Dikarya</taxon>
        <taxon>Basidiomycota</taxon>
        <taxon>Agaricomycotina</taxon>
        <taxon>Agaricomycetes</taxon>
        <taxon>Agaricomycetidae</taxon>
        <taxon>Agaricales</taxon>
        <taxon>Marasmiineae</taxon>
        <taxon>Mycenaceae</taxon>
        <taxon>Mycena</taxon>
    </lineage>
</organism>
<dbReference type="PROSITE" id="PS50893">
    <property type="entry name" value="ABC_TRANSPORTER_2"/>
    <property type="match status" value="1"/>
</dbReference>
<keyword evidence="1" id="KW-0547">Nucleotide-binding</keyword>
<reference evidence="6" key="1">
    <citation type="submission" date="2023-03" db="EMBL/GenBank/DDBJ databases">
        <title>Massive genome expansion in bonnet fungi (Mycena s.s.) driven by repeated elements and novel gene families across ecological guilds.</title>
        <authorList>
            <consortium name="Lawrence Berkeley National Laboratory"/>
            <person name="Harder C.B."/>
            <person name="Miyauchi S."/>
            <person name="Viragh M."/>
            <person name="Kuo A."/>
            <person name="Thoen E."/>
            <person name="Andreopoulos B."/>
            <person name="Lu D."/>
            <person name="Skrede I."/>
            <person name="Drula E."/>
            <person name="Henrissat B."/>
            <person name="Morin E."/>
            <person name="Kohler A."/>
            <person name="Barry K."/>
            <person name="LaButti K."/>
            <person name="Morin E."/>
            <person name="Salamov A."/>
            <person name="Lipzen A."/>
            <person name="Mereny Z."/>
            <person name="Hegedus B."/>
            <person name="Baldrian P."/>
            <person name="Stursova M."/>
            <person name="Weitz H."/>
            <person name="Taylor A."/>
            <person name="Grigoriev I.V."/>
            <person name="Nagy L.G."/>
            <person name="Martin F."/>
            <person name="Kauserud H."/>
        </authorList>
    </citation>
    <scope>NUCLEOTIDE SEQUENCE</scope>
    <source>
        <strain evidence="6">CBHHK002</strain>
    </source>
</reference>
<dbReference type="Proteomes" id="UP001218218">
    <property type="component" value="Unassembled WGS sequence"/>
</dbReference>
<feature type="transmembrane region" description="Helical" evidence="4">
    <location>
        <begin position="132"/>
        <end position="154"/>
    </location>
</feature>
<sequence>MDSKQLLLPTSMPPSLVLADVEDDGHTLPKSGGVRRLSLGMFQVAYGPPLRRFSLKSFRESLRELRRSAPCATRLLLEIYLTARTAVTVHVLAAMLLVISPAYSLYLSATILGVVEETVLSRKMTDLDVSMLQGLVLIWLFVAVMSTLATRIMADTALILKGYLRAHFLPELVDTSLRLDLPALQSQKAIRSLPGDYGFEWEVPGFTFFDEIVTRLRNFLTVVGEVGVLALIICRRGLHEAQLLAFFSLMLPAIMLLKPSSGVGGAGWVFWATNRNFYYLAALHKIAFSHDFRPTLARDGLCAYISQEYKRISAELGYLNVETISLQSSIQVRWYWDLLHAIIADYPLALCALILPWADPLSTLVSMVLVQHASTTLKESIRMLRGDRGPDTLLEVLGWAERLYEAVALESELNRGTAEYPRPWSSTKGMNITFRNVSFRHREGAPLAVSDVDFEIPAGSLAVVVGANGSGKSSLLSLLPGLREPSAGEILIDDKPLAEYDLDSLRGAMACLSQDEEMYPVTLRQNMLMGRGRDIEADAEILRAAAHMGRATDLIERLPLKYDTILDPAAVAAQSMQGCGIGHVSDAAMRELEAHGPSFLPTPVSGGEKQRLAATRMFSRLLQRKDRVRLIVCDEATGAVDSCAERDILRNMKELGAGQTTRIFVTHRFGDLVKEADIILVMKEGRLVQRGTHTELMQEALQSGGCREYADMYHAQADRIL</sequence>
<dbReference type="GO" id="GO:0005524">
    <property type="term" value="F:ATP binding"/>
    <property type="evidence" value="ECO:0007669"/>
    <property type="project" value="UniProtKB-KW"/>
</dbReference>
<evidence type="ECO:0000256" key="4">
    <source>
        <dbReference type="SAM" id="Phobius"/>
    </source>
</evidence>
<dbReference type="PANTHER" id="PTHR24221:SF654">
    <property type="entry name" value="ATP-BINDING CASSETTE SUB-FAMILY B MEMBER 6"/>
    <property type="match status" value="1"/>
</dbReference>
<keyword evidence="4" id="KW-1133">Transmembrane helix</keyword>
<keyword evidence="4" id="KW-0472">Membrane</keyword>
<feature type="domain" description="ABC transporter" evidence="5">
    <location>
        <begin position="432"/>
        <end position="709"/>
    </location>
</feature>